<comment type="caution">
    <text evidence="1">The sequence shown here is derived from an EMBL/GenBank/DDBJ whole genome shotgun (WGS) entry which is preliminary data.</text>
</comment>
<proteinExistence type="predicted"/>
<organism evidence="1 2">
    <name type="scientific">Purpureocillium lilacinum</name>
    <name type="common">Paecilomyces lilacinus</name>
    <dbReference type="NCBI Taxonomy" id="33203"/>
    <lineage>
        <taxon>Eukaryota</taxon>
        <taxon>Fungi</taxon>
        <taxon>Dikarya</taxon>
        <taxon>Ascomycota</taxon>
        <taxon>Pezizomycotina</taxon>
        <taxon>Sordariomycetes</taxon>
        <taxon>Hypocreomycetidae</taxon>
        <taxon>Hypocreales</taxon>
        <taxon>Ophiocordycipitaceae</taxon>
        <taxon>Purpureocillium</taxon>
    </lineage>
</organism>
<protein>
    <submittedName>
        <fullName evidence="1">Uncharacterized protein</fullName>
    </submittedName>
</protein>
<evidence type="ECO:0000313" key="1">
    <source>
        <dbReference type="EMBL" id="KAL3963731.1"/>
    </source>
</evidence>
<sequence>MSAAPCCREWRPAQRLTGRRACSCNPLFGNLFLVRGTMASWLAWPRPSLNQSVVAAWTVPVATRPHERNMARGEATTQRGLRDRLALPCSTGRSTGPAVVGVATRSAASSTPMTPAQPGGNPCKLERRRMASSKVVSSTHSAARHGHAIHRRPRDPAAGAARQTDRLMKRADHDARQQRTADPWGWAGGLMRAGVKWNDDGASVPGPASDLSDSARSSNLFLAGQPC</sequence>
<evidence type="ECO:0000313" key="2">
    <source>
        <dbReference type="Proteomes" id="UP001638806"/>
    </source>
</evidence>
<name>A0ACC4E7W6_PURLI</name>
<dbReference type="EMBL" id="JBGNUJ010000002">
    <property type="protein sequence ID" value="KAL3963731.1"/>
    <property type="molecule type" value="Genomic_DNA"/>
</dbReference>
<dbReference type="Proteomes" id="UP001638806">
    <property type="component" value="Unassembled WGS sequence"/>
</dbReference>
<accession>A0ACC4E7W6</accession>
<gene>
    <name evidence="1" type="ORF">ACCO45_000735</name>
</gene>
<keyword evidence="2" id="KW-1185">Reference proteome</keyword>
<reference evidence="1" key="1">
    <citation type="submission" date="2024-12" db="EMBL/GenBank/DDBJ databases">
        <title>Comparative genomics and development of molecular markers within Purpureocillium lilacinum and among Purpureocillium species.</title>
        <authorList>
            <person name="Yeh Z.-Y."/>
            <person name="Ni N.-T."/>
            <person name="Lo P.-H."/>
            <person name="Mushyakhwo K."/>
            <person name="Lin C.-F."/>
            <person name="Nai Y.-S."/>
        </authorList>
    </citation>
    <scope>NUCLEOTIDE SEQUENCE</scope>
    <source>
        <strain evidence="1">NCHU-NPUST-175</strain>
    </source>
</reference>